<organism evidence="11 12">
    <name type="scientific">Dactylosporangium darangshiense</name>
    <dbReference type="NCBI Taxonomy" id="579108"/>
    <lineage>
        <taxon>Bacteria</taxon>
        <taxon>Bacillati</taxon>
        <taxon>Actinomycetota</taxon>
        <taxon>Actinomycetes</taxon>
        <taxon>Micromonosporales</taxon>
        <taxon>Micromonosporaceae</taxon>
        <taxon>Dactylosporangium</taxon>
    </lineage>
</organism>
<dbReference type="HAMAP" id="MF_00019">
    <property type="entry name" value="PlsX"/>
    <property type="match status" value="1"/>
</dbReference>
<dbReference type="Pfam" id="PF02504">
    <property type="entry name" value="FA_synthesis"/>
    <property type="match status" value="1"/>
</dbReference>
<keyword evidence="4 10" id="KW-0808">Transferase</keyword>
<evidence type="ECO:0000256" key="4">
    <source>
        <dbReference type="ARBA" id="ARBA00022679"/>
    </source>
</evidence>
<evidence type="ECO:0000256" key="10">
    <source>
        <dbReference type="HAMAP-Rule" id="MF_00019"/>
    </source>
</evidence>
<dbReference type="PIRSF" id="PIRSF002465">
    <property type="entry name" value="Phsphlp_syn_PlsX"/>
    <property type="match status" value="1"/>
</dbReference>
<evidence type="ECO:0000256" key="7">
    <source>
        <dbReference type="ARBA" id="ARBA00023264"/>
    </source>
</evidence>
<comment type="catalytic activity">
    <reaction evidence="1 10">
        <text>a fatty acyl-[ACP] + phosphate = an acyl phosphate + holo-[ACP]</text>
        <dbReference type="Rhea" id="RHEA:42292"/>
        <dbReference type="Rhea" id="RHEA-COMP:9685"/>
        <dbReference type="Rhea" id="RHEA-COMP:14125"/>
        <dbReference type="ChEBI" id="CHEBI:43474"/>
        <dbReference type="ChEBI" id="CHEBI:59918"/>
        <dbReference type="ChEBI" id="CHEBI:64479"/>
        <dbReference type="ChEBI" id="CHEBI:138651"/>
        <dbReference type="EC" id="2.3.1.274"/>
    </reaction>
</comment>
<keyword evidence="11" id="KW-0012">Acyltransferase</keyword>
<proteinExistence type="inferred from homology"/>
<evidence type="ECO:0000256" key="1">
    <source>
        <dbReference type="ARBA" id="ARBA00001232"/>
    </source>
</evidence>
<dbReference type="Gene3D" id="3.40.718.10">
    <property type="entry name" value="Isopropylmalate Dehydrogenase"/>
    <property type="match status" value="1"/>
</dbReference>
<evidence type="ECO:0000256" key="2">
    <source>
        <dbReference type="ARBA" id="ARBA00022490"/>
    </source>
</evidence>
<dbReference type="RefSeq" id="WP_345124849.1">
    <property type="nucleotide sequence ID" value="NZ_BAABAT010000005.1"/>
</dbReference>
<dbReference type="Proteomes" id="UP001500620">
    <property type="component" value="Unassembled WGS sequence"/>
</dbReference>
<dbReference type="EC" id="2.3.1.274" evidence="8 10"/>
<keyword evidence="12" id="KW-1185">Reference proteome</keyword>
<comment type="subcellular location">
    <subcellularLocation>
        <location evidence="10">Cytoplasm</location>
    </subcellularLocation>
    <text evidence="10">Associated with the membrane possibly through PlsY.</text>
</comment>
<evidence type="ECO:0000256" key="5">
    <source>
        <dbReference type="ARBA" id="ARBA00023098"/>
    </source>
</evidence>
<dbReference type="InterPro" id="IPR012281">
    <property type="entry name" value="Phospholipid_synth_PlsX-like"/>
</dbReference>
<evidence type="ECO:0000256" key="6">
    <source>
        <dbReference type="ARBA" id="ARBA00023209"/>
    </source>
</evidence>
<evidence type="ECO:0000313" key="12">
    <source>
        <dbReference type="Proteomes" id="UP001500620"/>
    </source>
</evidence>
<keyword evidence="7 10" id="KW-1208">Phospholipid metabolism</keyword>
<comment type="similarity">
    <text evidence="10">Belongs to the PlsX family.</text>
</comment>
<dbReference type="EMBL" id="BAABAT010000005">
    <property type="protein sequence ID" value="GAA4247952.1"/>
    <property type="molecule type" value="Genomic_DNA"/>
</dbReference>
<keyword evidence="5 10" id="KW-0443">Lipid metabolism</keyword>
<comment type="subunit">
    <text evidence="9 10">Homodimer. Probably interacts with PlsY.</text>
</comment>
<keyword evidence="3 10" id="KW-0444">Lipid biosynthesis</keyword>
<dbReference type="GO" id="GO:0016746">
    <property type="term" value="F:acyltransferase activity"/>
    <property type="evidence" value="ECO:0007669"/>
    <property type="project" value="UniProtKB-KW"/>
</dbReference>
<sequence>MTRSDRSPHGGESPSGVARIAVDLLGGDGAPAVVVDGALRACSADPDLHLVLVGPREAADEVIGALAVGDRERVGVITVDAAIGMAESPLRNIRRGTTVRAAAEAVYTGRADAMVSAGSSGAAVAASAHVLGRLRGVRRPGLAAQVPTPNGTVLLLDVGVTLDATMLELVQHAVLGTAFAAVALGIERPRVGLLSIGSEPGKGDRLRRAVSIALSDVPLPAGGRYVGLVEGHDVPRGGPADVVVSDGFTGNVLLKGIEGALSGLHHNAGTSVRHEAAAVLLGVAGDVVVCHGSAGGAEVADGIALAARLHRGRITPAVASLADDLLTELSSAGGLTIRDALGERS</sequence>
<comment type="pathway">
    <text evidence="10">Lipid metabolism; phospholipid metabolism.</text>
</comment>
<evidence type="ECO:0000256" key="3">
    <source>
        <dbReference type="ARBA" id="ARBA00022516"/>
    </source>
</evidence>
<name>A0ABP8D5L4_9ACTN</name>
<keyword evidence="6 10" id="KW-0594">Phospholipid biosynthesis</keyword>
<keyword evidence="2 10" id="KW-0963">Cytoplasm</keyword>
<accession>A0ABP8D5L4</accession>
<protein>
    <recommendedName>
        <fullName evidence="8 10">Phosphate acyltransferase</fullName>
        <ecNumber evidence="8 10">2.3.1.274</ecNumber>
    </recommendedName>
    <alternativeName>
        <fullName evidence="10">Acyl-ACP phosphotransacylase</fullName>
    </alternativeName>
    <alternativeName>
        <fullName evidence="10">Acyl-[acyl-carrier-protein]--phosphate acyltransferase</fullName>
    </alternativeName>
    <alternativeName>
        <fullName evidence="10">Phosphate-acyl-ACP acyltransferase</fullName>
    </alternativeName>
</protein>
<evidence type="ECO:0000256" key="8">
    <source>
        <dbReference type="ARBA" id="ARBA00024069"/>
    </source>
</evidence>
<dbReference type="PANTHER" id="PTHR30100">
    <property type="entry name" value="FATTY ACID/PHOSPHOLIPID SYNTHESIS PROTEIN PLSX"/>
    <property type="match status" value="1"/>
</dbReference>
<dbReference type="InterPro" id="IPR003664">
    <property type="entry name" value="FA_synthesis"/>
</dbReference>
<reference evidence="12" key="1">
    <citation type="journal article" date="2019" name="Int. J. Syst. Evol. Microbiol.">
        <title>The Global Catalogue of Microorganisms (GCM) 10K type strain sequencing project: providing services to taxonomists for standard genome sequencing and annotation.</title>
        <authorList>
            <consortium name="The Broad Institute Genomics Platform"/>
            <consortium name="The Broad Institute Genome Sequencing Center for Infectious Disease"/>
            <person name="Wu L."/>
            <person name="Ma J."/>
        </authorList>
    </citation>
    <scope>NUCLEOTIDE SEQUENCE [LARGE SCALE GENOMIC DNA]</scope>
    <source>
        <strain evidence="12">JCM 17441</strain>
    </source>
</reference>
<gene>
    <name evidence="10 11" type="primary">plsX</name>
    <name evidence="11" type="ORF">GCM10022255_025960</name>
</gene>
<dbReference type="SUPFAM" id="SSF53659">
    <property type="entry name" value="Isocitrate/Isopropylmalate dehydrogenase-like"/>
    <property type="match status" value="1"/>
</dbReference>
<evidence type="ECO:0000313" key="11">
    <source>
        <dbReference type="EMBL" id="GAA4247952.1"/>
    </source>
</evidence>
<evidence type="ECO:0000256" key="9">
    <source>
        <dbReference type="ARBA" id="ARBA00046608"/>
    </source>
</evidence>
<dbReference type="PANTHER" id="PTHR30100:SF1">
    <property type="entry name" value="PHOSPHATE ACYLTRANSFERASE"/>
    <property type="match status" value="1"/>
</dbReference>
<comment type="function">
    <text evidence="10">Catalyzes the reversible formation of acyl-phosphate (acyl-PO(4)) from acyl-[acyl-carrier-protein] (acyl-ACP). This enzyme utilizes acyl-ACP as fatty acyl donor, but not acyl-CoA.</text>
</comment>
<comment type="caution">
    <text evidence="11">The sequence shown here is derived from an EMBL/GenBank/DDBJ whole genome shotgun (WGS) entry which is preliminary data.</text>
</comment>